<evidence type="ECO:0000256" key="2">
    <source>
        <dbReference type="ARBA" id="ARBA00023054"/>
    </source>
</evidence>
<dbReference type="RefSeq" id="XP_043048564.1">
    <property type="nucleotide sequence ID" value="XM_043191932.1"/>
</dbReference>
<proteinExistence type="inferred from homology"/>
<dbReference type="Proteomes" id="UP000790833">
    <property type="component" value="Unassembled WGS sequence"/>
</dbReference>
<protein>
    <recommendedName>
        <fullName evidence="6">OPA3-like protein</fullName>
    </recommendedName>
</protein>
<dbReference type="GeneID" id="66114503"/>
<dbReference type="OrthoDB" id="2129069at2759"/>
<evidence type="ECO:0008006" key="6">
    <source>
        <dbReference type="Google" id="ProtNLM"/>
    </source>
</evidence>
<dbReference type="PANTHER" id="PTHR12499">
    <property type="entry name" value="OPTIC ATROPHY 3 PROTEIN OPA3"/>
    <property type="match status" value="1"/>
</dbReference>
<dbReference type="InterPro" id="IPR010754">
    <property type="entry name" value="OPA3-like"/>
</dbReference>
<dbReference type="GO" id="GO:0005739">
    <property type="term" value="C:mitochondrion"/>
    <property type="evidence" value="ECO:0007669"/>
    <property type="project" value="TreeGrafter"/>
</dbReference>
<reference evidence="4" key="1">
    <citation type="submission" date="2021-03" db="EMBL/GenBank/DDBJ databases">
        <authorList>
            <person name="Palmer J.M."/>
        </authorList>
    </citation>
    <scope>NUCLEOTIDE SEQUENCE</scope>
    <source>
        <strain evidence="4">ARV_011</strain>
    </source>
</reference>
<evidence type="ECO:0000313" key="5">
    <source>
        <dbReference type="Proteomes" id="UP000790833"/>
    </source>
</evidence>
<dbReference type="PANTHER" id="PTHR12499:SF0">
    <property type="entry name" value="OPTIC ATROPHY 3 PROTEIN"/>
    <property type="match status" value="1"/>
</dbReference>
<name>A0A9P7V7W2_9ASCO</name>
<dbReference type="GO" id="GO:0019216">
    <property type="term" value="P:regulation of lipid metabolic process"/>
    <property type="evidence" value="ECO:0007669"/>
    <property type="project" value="TreeGrafter"/>
</dbReference>
<comment type="similarity">
    <text evidence="1">Belongs to the OPA3 family.</text>
</comment>
<organism evidence="4 5">
    <name type="scientific">Scheffersomyces spartinae</name>
    <dbReference type="NCBI Taxonomy" id="45513"/>
    <lineage>
        <taxon>Eukaryota</taxon>
        <taxon>Fungi</taxon>
        <taxon>Dikarya</taxon>
        <taxon>Ascomycota</taxon>
        <taxon>Saccharomycotina</taxon>
        <taxon>Pichiomycetes</taxon>
        <taxon>Debaryomycetaceae</taxon>
        <taxon>Scheffersomyces</taxon>
    </lineage>
</organism>
<dbReference type="Pfam" id="PF07047">
    <property type="entry name" value="OPA3"/>
    <property type="match status" value="1"/>
</dbReference>
<evidence type="ECO:0000256" key="1">
    <source>
        <dbReference type="ARBA" id="ARBA00007584"/>
    </source>
</evidence>
<evidence type="ECO:0000256" key="3">
    <source>
        <dbReference type="SAM" id="MobiDB-lite"/>
    </source>
</evidence>
<feature type="region of interest" description="Disordered" evidence="3">
    <location>
        <begin position="148"/>
        <end position="169"/>
    </location>
</feature>
<sequence>MSGLGFKVGALLLRTIAKPIANAIKRQAKEHEGVKKACISIAQTVHETDIKLRMRLLGETRIKIRPLNEKAALDLMGNIISEGFLFFVAGSLIVYEVKSRKLASDQRSSIAEDIESLRAELNKIASKMDVMDSKLTHVVYDDQISPKLLKPHKITPPPSPVPQETSVVK</sequence>
<dbReference type="AlphaFoldDB" id="A0A9P7V7W2"/>
<dbReference type="EMBL" id="JAHMUF010000014">
    <property type="protein sequence ID" value="KAG7193015.1"/>
    <property type="molecule type" value="Genomic_DNA"/>
</dbReference>
<evidence type="ECO:0000313" key="4">
    <source>
        <dbReference type="EMBL" id="KAG7193015.1"/>
    </source>
</evidence>
<keyword evidence="5" id="KW-1185">Reference proteome</keyword>
<comment type="caution">
    <text evidence="4">The sequence shown here is derived from an EMBL/GenBank/DDBJ whole genome shotgun (WGS) entry which is preliminary data.</text>
</comment>
<keyword evidence="2" id="KW-0175">Coiled coil</keyword>
<accession>A0A9P7V7W2</accession>
<gene>
    <name evidence="4" type="ORF">KQ657_001129</name>
</gene>